<protein>
    <recommendedName>
        <fullName evidence="3">Winged helix-turn-helix domain-containing protein</fullName>
    </recommendedName>
</protein>
<dbReference type="Proteomes" id="UP000245362">
    <property type="component" value="Unassembled WGS sequence"/>
</dbReference>
<dbReference type="AlphaFoldDB" id="A0A2U3BDK3"/>
<comment type="caution">
    <text evidence="1">The sequence shown here is derived from an EMBL/GenBank/DDBJ whole genome shotgun (WGS) entry which is preliminary data.</text>
</comment>
<sequence>MSIELWKKSPAYQRIKWNTQLGRVISVLAGYEYLTLRQIEKRIAQQFPDHPDTQAAISARIREVSPSFHGLVKQRTMETLSGHQVWRYRLLPAAPIKQVSAMINRETA</sequence>
<dbReference type="RefSeq" id="WP_109318011.1">
    <property type="nucleotide sequence ID" value="NZ_QFWT01000001.1"/>
</dbReference>
<proteinExistence type="predicted"/>
<keyword evidence="2" id="KW-1185">Reference proteome</keyword>
<gene>
    <name evidence="1" type="ORF">DI392_00825</name>
</gene>
<dbReference type="EMBL" id="QFWT01000001">
    <property type="protein sequence ID" value="PWI34857.1"/>
    <property type="molecule type" value="Genomic_DNA"/>
</dbReference>
<reference evidence="1 2" key="1">
    <citation type="submission" date="2018-05" db="EMBL/GenBank/DDBJ databases">
        <title>Vibrio limimaris sp. nov., isolated from marine sediment.</title>
        <authorList>
            <person name="Li C.-M."/>
        </authorList>
    </citation>
    <scope>NUCLEOTIDE SEQUENCE [LARGE SCALE GENOMIC DNA]</scope>
    <source>
        <strain evidence="1 2">E4404</strain>
    </source>
</reference>
<accession>A0A2U3BDK3</accession>
<evidence type="ECO:0000313" key="2">
    <source>
        <dbReference type="Proteomes" id="UP000245362"/>
    </source>
</evidence>
<dbReference type="OrthoDB" id="6497344at2"/>
<name>A0A2U3BDK3_9VIBR</name>
<evidence type="ECO:0008006" key="3">
    <source>
        <dbReference type="Google" id="ProtNLM"/>
    </source>
</evidence>
<evidence type="ECO:0000313" key="1">
    <source>
        <dbReference type="EMBL" id="PWI34857.1"/>
    </source>
</evidence>
<organism evidence="1 2">
    <name type="scientific">Vibrio albus</name>
    <dbReference type="NCBI Taxonomy" id="2200953"/>
    <lineage>
        <taxon>Bacteria</taxon>
        <taxon>Pseudomonadati</taxon>
        <taxon>Pseudomonadota</taxon>
        <taxon>Gammaproteobacteria</taxon>
        <taxon>Vibrionales</taxon>
        <taxon>Vibrionaceae</taxon>
        <taxon>Vibrio</taxon>
    </lineage>
</organism>